<evidence type="ECO:0000313" key="1">
    <source>
        <dbReference type="EMBL" id="RJT29585.1"/>
    </source>
</evidence>
<dbReference type="AlphaFoldDB" id="A0A6M7TS36"/>
<sequence>MNASSIITQAGTLTARPWAFLILVVYAVLWIIFERSSFDWHGAATLATWAMTLFIQRAEHRDTQAIQSKLDELLRANSAARDELTQIDKKEPEEIERQREAERPQAKIGM</sequence>
<keyword evidence="2" id="KW-1185">Reference proteome</keyword>
<dbReference type="InterPro" id="IPR007251">
    <property type="entry name" value="Iron_permease_Fet4"/>
</dbReference>
<evidence type="ECO:0000313" key="2">
    <source>
        <dbReference type="Proteomes" id="UP000275530"/>
    </source>
</evidence>
<dbReference type="EMBL" id="QZXA01000014">
    <property type="protein sequence ID" value="RJT29585.1"/>
    <property type="molecule type" value="Genomic_DNA"/>
</dbReference>
<comment type="caution">
    <text evidence="1">The sequence shown here is derived from an EMBL/GenBank/DDBJ whole genome shotgun (WGS) entry which is preliminary data.</text>
</comment>
<dbReference type="GO" id="GO:0055085">
    <property type="term" value="P:transmembrane transport"/>
    <property type="evidence" value="ECO:0007669"/>
    <property type="project" value="InterPro"/>
</dbReference>
<dbReference type="Proteomes" id="UP000275530">
    <property type="component" value="Unassembled WGS sequence"/>
</dbReference>
<accession>A0A6M7TS36</accession>
<dbReference type="RefSeq" id="WP_019864057.1">
    <property type="nucleotide sequence ID" value="NZ_CP033508.1"/>
</dbReference>
<gene>
    <name evidence="1" type="ORF">D3242_28720</name>
</gene>
<organism evidence="1 2">
    <name type="scientific">Mesorhizobium jarvisii</name>
    <dbReference type="NCBI Taxonomy" id="1777867"/>
    <lineage>
        <taxon>Bacteria</taxon>
        <taxon>Pseudomonadati</taxon>
        <taxon>Pseudomonadota</taxon>
        <taxon>Alphaproteobacteria</taxon>
        <taxon>Hyphomicrobiales</taxon>
        <taxon>Phyllobacteriaceae</taxon>
        <taxon>Mesorhizobium</taxon>
    </lineage>
</organism>
<proteinExistence type="predicted"/>
<name>A0A6M7TS36_9HYPH</name>
<dbReference type="Pfam" id="PF04120">
    <property type="entry name" value="Iron_permease"/>
    <property type="match status" value="1"/>
</dbReference>
<protein>
    <submittedName>
        <fullName evidence="1">Uncharacterized protein</fullName>
    </submittedName>
</protein>
<reference evidence="1 2" key="1">
    <citation type="submission" date="2018-09" db="EMBL/GenBank/DDBJ databases">
        <title>Mesorhizobium carmichaelinearum sp. nov. isolated from Carmichaelinea spp. root nodules in New Zealand.</title>
        <authorList>
            <person name="De Meyer S.E."/>
        </authorList>
    </citation>
    <scope>NUCLEOTIDE SEQUENCE [LARGE SCALE GENOMIC DNA]</scope>
    <source>
        <strain evidence="1 2">LMG 28313</strain>
    </source>
</reference>